<evidence type="ECO:0000313" key="2">
    <source>
        <dbReference type="Proteomes" id="UP000612956"/>
    </source>
</evidence>
<comment type="caution">
    <text evidence="1">The sequence shown here is derived from an EMBL/GenBank/DDBJ whole genome shotgun (WGS) entry which is preliminary data.</text>
</comment>
<organism evidence="1 2">
    <name type="scientific">Nocardia camponoti</name>
    <dbReference type="NCBI Taxonomy" id="1616106"/>
    <lineage>
        <taxon>Bacteria</taxon>
        <taxon>Bacillati</taxon>
        <taxon>Actinomycetota</taxon>
        <taxon>Actinomycetes</taxon>
        <taxon>Mycobacteriales</taxon>
        <taxon>Nocardiaceae</taxon>
        <taxon>Nocardia</taxon>
    </lineage>
</organism>
<dbReference type="RefSeq" id="WP_188827287.1">
    <property type="nucleotide sequence ID" value="NZ_BMMW01000001.1"/>
</dbReference>
<accession>A0A917V571</accession>
<evidence type="ECO:0000313" key="1">
    <source>
        <dbReference type="EMBL" id="GGK38400.1"/>
    </source>
</evidence>
<proteinExistence type="predicted"/>
<dbReference type="AlphaFoldDB" id="A0A917V571"/>
<dbReference type="Proteomes" id="UP000612956">
    <property type="component" value="Unassembled WGS sequence"/>
</dbReference>
<protein>
    <submittedName>
        <fullName evidence="1">Uncharacterized protein</fullName>
    </submittedName>
</protein>
<name>A0A917V571_9NOCA</name>
<dbReference type="EMBL" id="BMMW01000001">
    <property type="protein sequence ID" value="GGK38400.1"/>
    <property type="molecule type" value="Genomic_DNA"/>
</dbReference>
<sequence>MLIPDEAVLLDILERAVGGKVGSDGVTVFFPNGVVATQRMNIVRKGHTAVLRSWVGELKPQYTHFYSRPKAVAGLLALADDGWRVTANLHLAYHNCPPLRRWYPTMQLSANEYANYWMGSLAAAGRKDRDEVANPAFERWLVDEGFVSAAEAANLRKWLAGHARQKIDIRPSIALERVCGPAELTVPAIQRVTNAFLSAIGEPLVR</sequence>
<gene>
    <name evidence="1" type="ORF">GCM10011591_07580</name>
</gene>
<reference evidence="1" key="1">
    <citation type="journal article" date="2014" name="Int. J. Syst. Evol. Microbiol.">
        <title>Complete genome sequence of Corynebacterium casei LMG S-19264T (=DSM 44701T), isolated from a smear-ripened cheese.</title>
        <authorList>
            <consortium name="US DOE Joint Genome Institute (JGI-PGF)"/>
            <person name="Walter F."/>
            <person name="Albersmeier A."/>
            <person name="Kalinowski J."/>
            <person name="Ruckert C."/>
        </authorList>
    </citation>
    <scope>NUCLEOTIDE SEQUENCE</scope>
    <source>
        <strain evidence="1">CGMCC 4.7278</strain>
    </source>
</reference>
<reference evidence="1" key="2">
    <citation type="submission" date="2020-09" db="EMBL/GenBank/DDBJ databases">
        <authorList>
            <person name="Sun Q."/>
            <person name="Zhou Y."/>
        </authorList>
    </citation>
    <scope>NUCLEOTIDE SEQUENCE</scope>
    <source>
        <strain evidence="1">CGMCC 4.7278</strain>
    </source>
</reference>
<keyword evidence="2" id="KW-1185">Reference proteome</keyword>